<comment type="caution">
    <text evidence="2">The sequence shown here is derived from an EMBL/GenBank/DDBJ whole genome shotgun (WGS) entry which is preliminary data.</text>
</comment>
<evidence type="ECO:0000313" key="4">
    <source>
        <dbReference type="Proteomes" id="UP000663834"/>
    </source>
</evidence>
<evidence type="ECO:0000313" key="3">
    <source>
        <dbReference type="EMBL" id="CAF2262602.1"/>
    </source>
</evidence>
<dbReference type="Proteomes" id="UP000663824">
    <property type="component" value="Unassembled WGS sequence"/>
</dbReference>
<protein>
    <recommendedName>
        <fullName evidence="5">F-box domain-containing protein</fullName>
    </recommendedName>
</protein>
<accession>A0A816DI16</accession>
<sequence>MTKETSKLLEAKSITTFDDLSPELILCIFEYLPMTDRYKSFFDYDTRLRQLVKRWTTYSREALNADIKKLSTDYSCYKQLSFENGGTEFIVAPEGAERRRYPINPQTIDTSSFHWSFHMTKDQIRIPDERIREILFRHTFRLNPFFYHQPGIASTKQDDEKRQRSFYDGDIIYSKRNSNYFKPWIKCNYLEIADEIFKNPQTIIEKALMPVVEAEWLKANQIIQEAVYQVWEELRSLEDFNPLKRHTCAYYEMILVS</sequence>
<reference evidence="2" key="1">
    <citation type="submission" date="2021-02" db="EMBL/GenBank/DDBJ databases">
        <authorList>
            <person name="Nowell W R."/>
        </authorList>
    </citation>
    <scope>NUCLEOTIDE SEQUENCE</scope>
</reference>
<dbReference type="OrthoDB" id="10002646at2759"/>
<dbReference type="EMBL" id="CAJNRE010021751">
    <property type="protein sequence ID" value="CAF2262602.1"/>
    <property type="molecule type" value="Genomic_DNA"/>
</dbReference>
<dbReference type="EMBL" id="CAJNOW010014945">
    <property type="protein sequence ID" value="CAF1637515.1"/>
    <property type="molecule type" value="Genomic_DNA"/>
</dbReference>
<evidence type="ECO:0000313" key="1">
    <source>
        <dbReference type="EMBL" id="CAF1336219.1"/>
    </source>
</evidence>
<dbReference type="Proteomes" id="UP000663834">
    <property type="component" value="Unassembled WGS sequence"/>
</dbReference>
<gene>
    <name evidence="1" type="ORF">CJN711_LOCUS18689</name>
    <name evidence="2" type="ORF">KQP761_LOCUS27411</name>
    <name evidence="3" type="ORF">MBJ925_LOCUS38741</name>
</gene>
<dbReference type="AlphaFoldDB" id="A0A816DI16"/>
<organism evidence="2 4">
    <name type="scientific">Rotaria magnacalcarata</name>
    <dbReference type="NCBI Taxonomy" id="392030"/>
    <lineage>
        <taxon>Eukaryota</taxon>
        <taxon>Metazoa</taxon>
        <taxon>Spiralia</taxon>
        <taxon>Gnathifera</taxon>
        <taxon>Rotifera</taxon>
        <taxon>Eurotatoria</taxon>
        <taxon>Bdelloidea</taxon>
        <taxon>Philodinida</taxon>
        <taxon>Philodinidae</taxon>
        <taxon>Rotaria</taxon>
    </lineage>
</organism>
<name>A0A816DI16_9BILA</name>
<dbReference type="Proteomes" id="UP000663855">
    <property type="component" value="Unassembled WGS sequence"/>
</dbReference>
<dbReference type="EMBL" id="CAJNOV010008720">
    <property type="protein sequence ID" value="CAF1336219.1"/>
    <property type="molecule type" value="Genomic_DNA"/>
</dbReference>
<evidence type="ECO:0000313" key="2">
    <source>
        <dbReference type="EMBL" id="CAF1637515.1"/>
    </source>
</evidence>
<proteinExistence type="predicted"/>
<evidence type="ECO:0008006" key="5">
    <source>
        <dbReference type="Google" id="ProtNLM"/>
    </source>
</evidence>